<evidence type="ECO:0000313" key="4">
    <source>
        <dbReference type="EMBL" id="TKZ35108.1"/>
    </source>
</evidence>
<name>A0ABY2TRP9_9SPIR</name>
<reference evidence="4 5" key="1">
    <citation type="journal article" date="2019" name="Anaerobe">
        <title>Brachyspira catarrhinii sp. nov., an anaerobic intestinal spirochaete isolated from vervet monkeys may have been misidentified as Brachyspira aalborgi in previous studies.</title>
        <authorList>
            <person name="Phillips N.D."/>
            <person name="La T."/>
            <person name="Hampson D.J."/>
        </authorList>
    </citation>
    <scope>NUCLEOTIDE SEQUENCE [LARGE SCALE GENOMIC DNA]</scope>
    <source>
        <strain evidence="4 5">Z12</strain>
    </source>
</reference>
<dbReference type="EMBL" id="SJDU01000161">
    <property type="protein sequence ID" value="TKZ35108.1"/>
    <property type="molecule type" value="Genomic_DNA"/>
</dbReference>
<accession>A0ABY2TRP9</accession>
<dbReference type="InterPro" id="IPR051796">
    <property type="entry name" value="ISF_SsuE-like"/>
</dbReference>
<dbReference type="RefSeq" id="WP_137998413.1">
    <property type="nucleotide sequence ID" value="NZ_SJDU01000161.1"/>
</dbReference>
<dbReference type="Gene3D" id="3.40.50.360">
    <property type="match status" value="1"/>
</dbReference>
<comment type="caution">
    <text evidence="4">The sequence shown here is derived from an EMBL/GenBank/DDBJ whole genome shotgun (WGS) entry which is preliminary data.</text>
</comment>
<dbReference type="PANTHER" id="PTHR43278:SF4">
    <property type="entry name" value="NAD(P)H-DEPENDENT FMN-CONTAINING OXIDOREDUCTASE YWQN-RELATED"/>
    <property type="match status" value="1"/>
</dbReference>
<dbReference type="Pfam" id="PF03358">
    <property type="entry name" value="FMN_red"/>
    <property type="match status" value="1"/>
</dbReference>
<dbReference type="Proteomes" id="UP000310168">
    <property type="component" value="Unassembled WGS sequence"/>
</dbReference>
<evidence type="ECO:0000313" key="5">
    <source>
        <dbReference type="Proteomes" id="UP000310168"/>
    </source>
</evidence>
<evidence type="ECO:0000256" key="2">
    <source>
        <dbReference type="ARBA" id="ARBA00022643"/>
    </source>
</evidence>
<evidence type="ECO:0000256" key="1">
    <source>
        <dbReference type="ARBA" id="ARBA00022630"/>
    </source>
</evidence>
<dbReference type="InterPro" id="IPR029039">
    <property type="entry name" value="Flavoprotein-like_sf"/>
</dbReference>
<evidence type="ECO:0000259" key="3">
    <source>
        <dbReference type="Pfam" id="PF03358"/>
    </source>
</evidence>
<keyword evidence="1" id="KW-0285">Flavoprotein</keyword>
<keyword evidence="5" id="KW-1185">Reference proteome</keyword>
<dbReference type="InterPro" id="IPR005025">
    <property type="entry name" value="FMN_Rdtase-like_dom"/>
</dbReference>
<dbReference type="SUPFAM" id="SSF52218">
    <property type="entry name" value="Flavoproteins"/>
    <property type="match status" value="1"/>
</dbReference>
<gene>
    <name evidence="4" type="ORF">EZH24_07010</name>
</gene>
<feature type="domain" description="NADPH-dependent FMN reductase-like" evidence="3">
    <location>
        <begin position="1"/>
        <end position="158"/>
    </location>
</feature>
<proteinExistence type="predicted"/>
<keyword evidence="2" id="KW-0288">FMN</keyword>
<dbReference type="PANTHER" id="PTHR43278">
    <property type="entry name" value="NAD(P)H-DEPENDENT FMN-CONTAINING OXIDOREDUCTASE YWQN-RELATED"/>
    <property type="match status" value="1"/>
</dbReference>
<sequence length="212" mass="23966">MKVLLVNGSPNKNKCTNRALTEIANTLKEENIESEIFWIGRKPISGCTDCHTCEREGKCILKDEVVEKFITLARESDGFVFGSPVHYASASGSITSFMDRAFISELVGNDNKAFYLKPAAVVVSARRAGTTATFDQLNKYLTLHEMFVVSSCYWNMVHGDTIEEVERDLEGLQTMRVLARNMAYFLRCKEIANKYNVALPKREEPVFTNFIQ</sequence>
<protein>
    <submittedName>
        <fullName evidence="4">Flavodoxin family protein</fullName>
    </submittedName>
</protein>
<organism evidence="4 5">
    <name type="scientific">Brachyspira catarrhinii</name>
    <dbReference type="NCBI Taxonomy" id="2528966"/>
    <lineage>
        <taxon>Bacteria</taxon>
        <taxon>Pseudomonadati</taxon>
        <taxon>Spirochaetota</taxon>
        <taxon>Spirochaetia</taxon>
        <taxon>Brachyspirales</taxon>
        <taxon>Brachyspiraceae</taxon>
        <taxon>Brachyspira</taxon>
    </lineage>
</organism>